<evidence type="ECO:0000313" key="2">
    <source>
        <dbReference type="Proteomes" id="UP000000305"/>
    </source>
</evidence>
<dbReference type="KEGG" id="dpx:DAPPUDRAFT_305877"/>
<accession>E9GTQ9</accession>
<dbReference type="InParanoid" id="E9GTQ9"/>
<name>E9GTQ9_DAPPU</name>
<dbReference type="Proteomes" id="UP000000305">
    <property type="component" value="Unassembled WGS sequence"/>
</dbReference>
<reference evidence="1 2" key="1">
    <citation type="journal article" date="2011" name="Science">
        <title>The ecoresponsive genome of Daphnia pulex.</title>
        <authorList>
            <person name="Colbourne J.K."/>
            <person name="Pfrender M.E."/>
            <person name="Gilbert D."/>
            <person name="Thomas W.K."/>
            <person name="Tucker A."/>
            <person name="Oakley T.H."/>
            <person name="Tokishita S."/>
            <person name="Aerts A."/>
            <person name="Arnold G.J."/>
            <person name="Basu M.K."/>
            <person name="Bauer D.J."/>
            <person name="Caceres C.E."/>
            <person name="Carmel L."/>
            <person name="Casola C."/>
            <person name="Choi J.H."/>
            <person name="Detter J.C."/>
            <person name="Dong Q."/>
            <person name="Dusheyko S."/>
            <person name="Eads B.D."/>
            <person name="Frohlich T."/>
            <person name="Geiler-Samerotte K.A."/>
            <person name="Gerlach D."/>
            <person name="Hatcher P."/>
            <person name="Jogdeo S."/>
            <person name="Krijgsveld J."/>
            <person name="Kriventseva E.V."/>
            <person name="Kultz D."/>
            <person name="Laforsch C."/>
            <person name="Lindquist E."/>
            <person name="Lopez J."/>
            <person name="Manak J.R."/>
            <person name="Muller J."/>
            <person name="Pangilinan J."/>
            <person name="Patwardhan R.P."/>
            <person name="Pitluck S."/>
            <person name="Pritham E.J."/>
            <person name="Rechtsteiner A."/>
            <person name="Rho M."/>
            <person name="Rogozin I.B."/>
            <person name="Sakarya O."/>
            <person name="Salamov A."/>
            <person name="Schaack S."/>
            <person name="Shapiro H."/>
            <person name="Shiga Y."/>
            <person name="Skalitzky C."/>
            <person name="Smith Z."/>
            <person name="Souvorov A."/>
            <person name="Sung W."/>
            <person name="Tang Z."/>
            <person name="Tsuchiya D."/>
            <person name="Tu H."/>
            <person name="Vos H."/>
            <person name="Wang M."/>
            <person name="Wolf Y.I."/>
            <person name="Yamagata H."/>
            <person name="Yamada T."/>
            <person name="Ye Y."/>
            <person name="Shaw J.R."/>
            <person name="Andrews J."/>
            <person name="Crease T.J."/>
            <person name="Tang H."/>
            <person name="Lucas S.M."/>
            <person name="Robertson H.M."/>
            <person name="Bork P."/>
            <person name="Koonin E.V."/>
            <person name="Zdobnov E.M."/>
            <person name="Grigoriev I.V."/>
            <person name="Lynch M."/>
            <person name="Boore J.L."/>
        </authorList>
    </citation>
    <scope>NUCLEOTIDE SEQUENCE [LARGE SCALE GENOMIC DNA]</scope>
</reference>
<protein>
    <submittedName>
        <fullName evidence="1">Uncharacterized protein</fullName>
    </submittedName>
</protein>
<gene>
    <name evidence="1" type="ORF">DAPPUDRAFT_305877</name>
</gene>
<dbReference type="AlphaFoldDB" id="E9GTQ9"/>
<sequence>MYFLVQKTSLSLSSAISVSLPNLPPPPCTLTLLLSILLYIIRSSSPFFSSGSSLLLSFYPPTPTPSIPSLLKPLGQLLFQPPKRAVAIPHRPQSLPSDL</sequence>
<evidence type="ECO:0000313" key="1">
    <source>
        <dbReference type="EMBL" id="EFX77121.1"/>
    </source>
</evidence>
<dbReference type="HOGENOM" id="CLU_2322726_0_0_1"/>
<keyword evidence="2" id="KW-1185">Reference proteome</keyword>
<dbReference type="EMBL" id="GL732564">
    <property type="protein sequence ID" value="EFX77121.1"/>
    <property type="molecule type" value="Genomic_DNA"/>
</dbReference>
<organism evidence="1 2">
    <name type="scientific">Daphnia pulex</name>
    <name type="common">Water flea</name>
    <dbReference type="NCBI Taxonomy" id="6669"/>
    <lineage>
        <taxon>Eukaryota</taxon>
        <taxon>Metazoa</taxon>
        <taxon>Ecdysozoa</taxon>
        <taxon>Arthropoda</taxon>
        <taxon>Crustacea</taxon>
        <taxon>Branchiopoda</taxon>
        <taxon>Diplostraca</taxon>
        <taxon>Cladocera</taxon>
        <taxon>Anomopoda</taxon>
        <taxon>Daphniidae</taxon>
        <taxon>Daphnia</taxon>
    </lineage>
</organism>
<proteinExistence type="predicted"/>